<name>A0A418KVR1_9ACTN</name>
<comment type="caution">
    <text evidence="1">The sequence shown here is derived from an EMBL/GenBank/DDBJ whole genome shotgun (WGS) entry which is preliminary data.</text>
</comment>
<dbReference type="EMBL" id="QUAL01000039">
    <property type="protein sequence ID" value="RIQ33703.1"/>
    <property type="molecule type" value="Genomic_DNA"/>
</dbReference>
<evidence type="ECO:0000313" key="2">
    <source>
        <dbReference type="Proteomes" id="UP000284057"/>
    </source>
</evidence>
<proteinExistence type="predicted"/>
<gene>
    <name evidence="1" type="ORF">DY240_04680</name>
</gene>
<sequence>MTPLSDGDAALVIGHAGELEAALVACFPEADHSHWGGMLGCCEGARLSFDDYFRAVEFLRLA</sequence>
<organism evidence="1 2">
    <name type="scientific">Jiangella rhizosphaerae</name>
    <dbReference type="NCBI Taxonomy" id="2293569"/>
    <lineage>
        <taxon>Bacteria</taxon>
        <taxon>Bacillati</taxon>
        <taxon>Actinomycetota</taxon>
        <taxon>Actinomycetes</taxon>
        <taxon>Jiangellales</taxon>
        <taxon>Jiangellaceae</taxon>
        <taxon>Jiangella</taxon>
    </lineage>
</organism>
<protein>
    <submittedName>
        <fullName evidence="1">Uncharacterized protein</fullName>
    </submittedName>
</protein>
<reference evidence="1 2" key="1">
    <citation type="submission" date="2018-09" db="EMBL/GenBank/DDBJ databases">
        <title>Isolation, diversity and antifungal activity of actinobacteria from wheat.</title>
        <authorList>
            <person name="Han C."/>
        </authorList>
    </citation>
    <scope>NUCLEOTIDE SEQUENCE [LARGE SCALE GENOMIC DNA]</scope>
    <source>
        <strain evidence="1 2">NEAU-YY265</strain>
    </source>
</reference>
<dbReference type="AlphaFoldDB" id="A0A418KVR1"/>
<dbReference type="RefSeq" id="WP_119658799.1">
    <property type="nucleotide sequence ID" value="NZ_QUAL01000039.1"/>
</dbReference>
<dbReference type="Proteomes" id="UP000284057">
    <property type="component" value="Unassembled WGS sequence"/>
</dbReference>
<dbReference type="OrthoDB" id="8451778at2"/>
<keyword evidence="2" id="KW-1185">Reference proteome</keyword>
<evidence type="ECO:0000313" key="1">
    <source>
        <dbReference type="EMBL" id="RIQ33703.1"/>
    </source>
</evidence>
<accession>A0A418KVR1</accession>